<dbReference type="OrthoDB" id="3210574at2759"/>
<feature type="region of interest" description="Disordered" evidence="1">
    <location>
        <begin position="37"/>
        <end position="81"/>
    </location>
</feature>
<gene>
    <name evidence="2" type="ORF">EHS24_009091</name>
</gene>
<organism evidence="2 3">
    <name type="scientific">Apiotrichum porosum</name>
    <dbReference type="NCBI Taxonomy" id="105984"/>
    <lineage>
        <taxon>Eukaryota</taxon>
        <taxon>Fungi</taxon>
        <taxon>Dikarya</taxon>
        <taxon>Basidiomycota</taxon>
        <taxon>Agaricomycotina</taxon>
        <taxon>Tremellomycetes</taxon>
        <taxon>Trichosporonales</taxon>
        <taxon>Trichosporonaceae</taxon>
        <taxon>Apiotrichum</taxon>
    </lineage>
</organism>
<protein>
    <submittedName>
        <fullName evidence="2">Uncharacterized protein</fullName>
    </submittedName>
</protein>
<proteinExistence type="predicted"/>
<evidence type="ECO:0000313" key="2">
    <source>
        <dbReference type="EMBL" id="RSH80511.1"/>
    </source>
</evidence>
<dbReference type="GeneID" id="39593634"/>
<dbReference type="AlphaFoldDB" id="A0A427XNL9"/>
<dbReference type="RefSeq" id="XP_028475458.1">
    <property type="nucleotide sequence ID" value="XM_028624386.1"/>
</dbReference>
<keyword evidence="3" id="KW-1185">Reference proteome</keyword>
<evidence type="ECO:0000256" key="1">
    <source>
        <dbReference type="SAM" id="MobiDB-lite"/>
    </source>
</evidence>
<evidence type="ECO:0000313" key="3">
    <source>
        <dbReference type="Proteomes" id="UP000279236"/>
    </source>
</evidence>
<comment type="caution">
    <text evidence="2">The sequence shown here is derived from an EMBL/GenBank/DDBJ whole genome shotgun (WGS) entry which is preliminary data.</text>
</comment>
<accession>A0A427XNL9</accession>
<dbReference type="EMBL" id="RSCE01000008">
    <property type="protein sequence ID" value="RSH80511.1"/>
    <property type="molecule type" value="Genomic_DNA"/>
</dbReference>
<name>A0A427XNL9_9TREE</name>
<reference evidence="2 3" key="1">
    <citation type="submission" date="2018-11" db="EMBL/GenBank/DDBJ databases">
        <title>Genome sequence of Apiotrichum porosum DSM 27194.</title>
        <authorList>
            <person name="Aliyu H."/>
            <person name="Gorte O."/>
            <person name="Ochsenreither K."/>
        </authorList>
    </citation>
    <scope>NUCLEOTIDE SEQUENCE [LARGE SCALE GENOMIC DNA]</scope>
    <source>
        <strain evidence="2 3">DSM 27194</strain>
    </source>
</reference>
<sequence>MAGFGHKHNVHKAYKPMAAQPQLDDDIVHPAMEQEINPGLTSAGEPISRVAPDINPANGGYVEDGQQADTSPGSGDAVGDRHVSLRDKIEGKAEIFMGKVTKNEAKIEEGEARLEGEKLAG</sequence>
<dbReference type="Proteomes" id="UP000279236">
    <property type="component" value="Unassembled WGS sequence"/>
</dbReference>